<dbReference type="Proteomes" id="UP000035709">
    <property type="component" value="Chromosome"/>
</dbReference>
<reference evidence="2 3" key="1">
    <citation type="submission" date="2015-03" db="EMBL/GenBank/DDBJ databases">
        <title>Complete genome sequence of Lactobacillus acetotolerans NBRC 13120.</title>
        <authorList>
            <person name="Toh H."/>
            <person name="Morita H."/>
            <person name="Fujita N."/>
        </authorList>
    </citation>
    <scope>NUCLEOTIDE SEQUENCE [LARGE SCALE GENOMIC DNA]</scope>
    <source>
        <strain evidence="2 3">NBRC 13120</strain>
    </source>
</reference>
<dbReference type="STRING" id="1600.LBAT_0769"/>
<keyword evidence="3" id="KW-1185">Reference proteome</keyword>
<dbReference type="KEGG" id="lae:LBAT_0769"/>
<dbReference type="InterPro" id="IPR035958">
    <property type="entry name" value="SecB-like_sf"/>
</dbReference>
<evidence type="ECO:0000313" key="2">
    <source>
        <dbReference type="EMBL" id="BAQ57158.1"/>
    </source>
</evidence>
<name>A0A0D6A2X3_9LACO</name>
<dbReference type="GO" id="GO:0051262">
    <property type="term" value="P:protein tetramerization"/>
    <property type="evidence" value="ECO:0007669"/>
    <property type="project" value="InterPro"/>
</dbReference>
<dbReference type="SUPFAM" id="SSF54611">
    <property type="entry name" value="SecB-like"/>
    <property type="match status" value="1"/>
</dbReference>
<dbReference type="PATRIC" id="fig|1600.4.peg.788"/>
<accession>A0A0D6A2X3</accession>
<dbReference type="GO" id="GO:0015031">
    <property type="term" value="P:protein transport"/>
    <property type="evidence" value="ECO:0007669"/>
    <property type="project" value="InterPro"/>
</dbReference>
<dbReference type="InterPro" id="IPR003708">
    <property type="entry name" value="SecB"/>
</dbReference>
<protein>
    <submittedName>
        <fullName evidence="2">Uncharacterized protein</fullName>
    </submittedName>
</protein>
<dbReference type="AlphaFoldDB" id="A0A0D6A2X3"/>
<dbReference type="GO" id="GO:0051082">
    <property type="term" value="F:unfolded protein binding"/>
    <property type="evidence" value="ECO:0007669"/>
    <property type="project" value="InterPro"/>
</dbReference>
<proteinExistence type="inferred from homology"/>
<organism evidence="2 3">
    <name type="scientific">Lactobacillus acetotolerans</name>
    <dbReference type="NCBI Taxonomy" id="1600"/>
    <lineage>
        <taxon>Bacteria</taxon>
        <taxon>Bacillati</taxon>
        <taxon>Bacillota</taxon>
        <taxon>Bacilli</taxon>
        <taxon>Lactobacillales</taxon>
        <taxon>Lactobacillaceae</taxon>
        <taxon>Lactobacillus</taxon>
    </lineage>
</organism>
<gene>
    <name evidence="2" type="ORF">LBAT_0769</name>
</gene>
<dbReference type="Pfam" id="PF02556">
    <property type="entry name" value="SecB"/>
    <property type="match status" value="1"/>
</dbReference>
<comment type="similarity">
    <text evidence="1">Belongs to the SecB family.</text>
</comment>
<dbReference type="EMBL" id="AP014808">
    <property type="protein sequence ID" value="BAQ57158.1"/>
    <property type="molecule type" value="Genomic_DNA"/>
</dbReference>
<evidence type="ECO:0000313" key="3">
    <source>
        <dbReference type="Proteomes" id="UP000035709"/>
    </source>
</evidence>
<evidence type="ECO:0000256" key="1">
    <source>
        <dbReference type="ARBA" id="ARBA00009990"/>
    </source>
</evidence>
<dbReference type="RefSeq" id="WP_060459400.1">
    <property type="nucleotide sequence ID" value="NZ_AP014808.1"/>
</dbReference>
<dbReference type="Gene3D" id="3.10.420.10">
    <property type="entry name" value="SecB-like"/>
    <property type="match status" value="1"/>
</dbReference>
<sequence>MENIVKSGFQFTNPVLEDIQFKTYPIKTDIKKSKVNVSVQFNSQVSDPQKIGQLLVSKLALTVNAKCTENKNRIYSIKVVYSSSFRSNSKMKVEEFANLVKVNGSSLLLSYVRTLIADLTSRSGYDAFQLPFVDFTKAIKN</sequence>